<protein>
    <recommendedName>
        <fullName evidence="3">Calcineurin-like phosphoesterase domain-containing protein</fullName>
    </recommendedName>
</protein>
<evidence type="ECO:0008006" key="3">
    <source>
        <dbReference type="Google" id="ProtNLM"/>
    </source>
</evidence>
<organism evidence="1 2">
    <name type="scientific">Devosia elaeis</name>
    <dbReference type="NCBI Taxonomy" id="1770058"/>
    <lineage>
        <taxon>Bacteria</taxon>
        <taxon>Pseudomonadati</taxon>
        <taxon>Pseudomonadota</taxon>
        <taxon>Alphaproteobacteria</taxon>
        <taxon>Hyphomicrobiales</taxon>
        <taxon>Devosiaceae</taxon>
        <taxon>Devosia</taxon>
    </lineage>
</organism>
<dbReference type="Gene3D" id="3.60.21.10">
    <property type="match status" value="1"/>
</dbReference>
<reference evidence="1 2" key="1">
    <citation type="submission" date="2016-03" db="EMBL/GenBank/DDBJ databases">
        <title>Genome sequencing of Devosia sp. S37.</title>
        <authorList>
            <person name="Mohd Nor M."/>
        </authorList>
    </citation>
    <scope>NUCLEOTIDE SEQUENCE [LARGE SCALE GENOMIC DNA]</scope>
    <source>
        <strain evidence="1 2">S37</strain>
    </source>
</reference>
<dbReference type="EMBL" id="LVVY01000131">
    <property type="protein sequence ID" value="OAM73653.1"/>
    <property type="molecule type" value="Genomic_DNA"/>
</dbReference>
<sequence length="173" mass="19056">MLSSGQSIVIGGVRFVGATLWTDFGLADDLYASESWAAQHMPEYASVWKWDGSDTIWPADTSAAHQRHRAAIEAVLLQPHDGPTVVVTHHAPSRRSLAGIVDIPDAAFASDLEPMIMRHQPSLWVHGHVHQHCDYRLGNTRIIANPRGYQGDDWGENSGFVEDLVVEVGEIAR</sequence>
<gene>
    <name evidence="1" type="ORF">A3840_17715</name>
</gene>
<evidence type="ECO:0000313" key="2">
    <source>
        <dbReference type="Proteomes" id="UP000078389"/>
    </source>
</evidence>
<dbReference type="PANTHER" id="PTHR37844:SF2">
    <property type="entry name" value="SER_THR PROTEIN PHOSPHATASE SUPERFAMILY (AFU_ORTHOLOGUE AFUA_1G14840)"/>
    <property type="match status" value="1"/>
</dbReference>
<dbReference type="Proteomes" id="UP000078389">
    <property type="component" value="Unassembled WGS sequence"/>
</dbReference>
<comment type="caution">
    <text evidence="1">The sequence shown here is derived from an EMBL/GenBank/DDBJ whole genome shotgun (WGS) entry which is preliminary data.</text>
</comment>
<name>A0A178HLE9_9HYPH</name>
<keyword evidence="2" id="KW-1185">Reference proteome</keyword>
<accession>A0A178HLE9</accession>
<dbReference type="AlphaFoldDB" id="A0A178HLE9"/>
<dbReference type="SUPFAM" id="SSF56300">
    <property type="entry name" value="Metallo-dependent phosphatases"/>
    <property type="match status" value="1"/>
</dbReference>
<proteinExistence type="predicted"/>
<evidence type="ECO:0000313" key="1">
    <source>
        <dbReference type="EMBL" id="OAM73653.1"/>
    </source>
</evidence>
<dbReference type="PANTHER" id="PTHR37844">
    <property type="entry name" value="SER/THR PROTEIN PHOSPHATASE SUPERFAMILY (AFU_ORTHOLOGUE AFUA_1G14840)"/>
    <property type="match status" value="1"/>
</dbReference>
<dbReference type="InterPro" id="IPR029052">
    <property type="entry name" value="Metallo-depent_PP-like"/>
</dbReference>